<dbReference type="Proteomes" id="UP000887577">
    <property type="component" value="Unplaced"/>
</dbReference>
<keyword evidence="5" id="KW-0325">Glycoprotein</keyword>
<dbReference type="SUPFAM" id="SSF53474">
    <property type="entry name" value="alpha/beta-Hydrolases"/>
    <property type="match status" value="1"/>
</dbReference>
<dbReference type="Pfam" id="PF05577">
    <property type="entry name" value="Peptidase_S28"/>
    <property type="match status" value="1"/>
</dbReference>
<dbReference type="PANTHER" id="PTHR11010">
    <property type="entry name" value="PROTEASE S28 PRO-X CARBOXYPEPTIDASE-RELATED"/>
    <property type="match status" value="1"/>
</dbReference>
<dbReference type="WBParaSite" id="PSU_v2.g9030.t1">
    <property type="protein sequence ID" value="PSU_v2.g9030.t1"/>
    <property type="gene ID" value="PSU_v2.g9030"/>
</dbReference>
<dbReference type="GO" id="GO:0070008">
    <property type="term" value="F:serine-type exopeptidase activity"/>
    <property type="evidence" value="ECO:0007669"/>
    <property type="project" value="InterPro"/>
</dbReference>
<protein>
    <submittedName>
        <fullName evidence="7">Uncharacterized protein</fullName>
    </submittedName>
</protein>
<comment type="similarity">
    <text evidence="1">Belongs to the peptidase S28 family.</text>
</comment>
<dbReference type="GO" id="GO:0006508">
    <property type="term" value="P:proteolysis"/>
    <property type="evidence" value="ECO:0007669"/>
    <property type="project" value="UniProtKB-KW"/>
</dbReference>
<evidence type="ECO:0000256" key="5">
    <source>
        <dbReference type="ARBA" id="ARBA00023180"/>
    </source>
</evidence>
<organism evidence="6 7">
    <name type="scientific">Panagrolaimus superbus</name>
    <dbReference type="NCBI Taxonomy" id="310955"/>
    <lineage>
        <taxon>Eukaryota</taxon>
        <taxon>Metazoa</taxon>
        <taxon>Ecdysozoa</taxon>
        <taxon>Nematoda</taxon>
        <taxon>Chromadorea</taxon>
        <taxon>Rhabditida</taxon>
        <taxon>Tylenchina</taxon>
        <taxon>Panagrolaimomorpha</taxon>
        <taxon>Panagrolaimoidea</taxon>
        <taxon>Panagrolaimidae</taxon>
        <taxon>Panagrolaimus</taxon>
    </lineage>
</organism>
<reference evidence="7" key="1">
    <citation type="submission" date="2022-11" db="UniProtKB">
        <authorList>
            <consortium name="WormBaseParasite"/>
        </authorList>
    </citation>
    <scope>IDENTIFICATION</scope>
</reference>
<dbReference type="Gene3D" id="3.40.50.1820">
    <property type="entry name" value="alpha/beta hydrolase"/>
    <property type="match status" value="1"/>
</dbReference>
<dbReference type="InterPro" id="IPR042269">
    <property type="entry name" value="Ser_carbopepase_S28_SKS"/>
</dbReference>
<dbReference type="PANTHER" id="PTHR11010:SF117">
    <property type="entry name" value="SERINE PROTEASE 16"/>
    <property type="match status" value="1"/>
</dbReference>
<dbReference type="Gene3D" id="1.20.120.980">
    <property type="entry name" value="Serine carboxypeptidase S28, SKS domain"/>
    <property type="match status" value="1"/>
</dbReference>
<dbReference type="InterPro" id="IPR029058">
    <property type="entry name" value="AB_hydrolase_fold"/>
</dbReference>
<dbReference type="AlphaFoldDB" id="A0A914Z8N0"/>
<dbReference type="InterPro" id="IPR008758">
    <property type="entry name" value="Peptidase_S28"/>
</dbReference>
<evidence type="ECO:0000256" key="1">
    <source>
        <dbReference type="ARBA" id="ARBA00011079"/>
    </source>
</evidence>
<evidence type="ECO:0000256" key="3">
    <source>
        <dbReference type="ARBA" id="ARBA00022729"/>
    </source>
</evidence>
<sequence length="262" mass="29239">MRGDTAADNTLDAFQKAKKEGGGPKNAAIFMSSYPLRYWYSTQWYKPNGPQFLMIGGEAAMSSGWVDSGNSQFGMLAKEVGAAVFTLEHRFYGESQPTRDLTFESLKFLTSEQALADIKAFIISMNDKFKFSHIRWIVFGGSYPGALSAWVRQMYPDYIYASVASSAPVQAIVDNSGYLEVVLDALNNYSPKCAESVHTGFLKINELMKTFEGQKRLTSLFNSCYQLKNDSDNINYFYEAIIDPYMSEIQNSNAATIANLCS</sequence>
<evidence type="ECO:0000313" key="6">
    <source>
        <dbReference type="Proteomes" id="UP000887577"/>
    </source>
</evidence>
<keyword evidence="2" id="KW-0645">Protease</keyword>
<keyword evidence="4" id="KW-0378">Hydrolase</keyword>
<evidence type="ECO:0000256" key="4">
    <source>
        <dbReference type="ARBA" id="ARBA00022801"/>
    </source>
</evidence>
<dbReference type="GO" id="GO:0008239">
    <property type="term" value="F:dipeptidyl-peptidase activity"/>
    <property type="evidence" value="ECO:0007669"/>
    <property type="project" value="TreeGrafter"/>
</dbReference>
<accession>A0A914Z8N0</accession>
<keyword evidence="3" id="KW-0732">Signal</keyword>
<name>A0A914Z8N0_9BILA</name>
<keyword evidence="6" id="KW-1185">Reference proteome</keyword>
<proteinExistence type="inferred from homology"/>
<evidence type="ECO:0000313" key="7">
    <source>
        <dbReference type="WBParaSite" id="PSU_v2.g9030.t1"/>
    </source>
</evidence>
<evidence type="ECO:0000256" key="2">
    <source>
        <dbReference type="ARBA" id="ARBA00022670"/>
    </source>
</evidence>